<feature type="compositionally biased region" description="Basic residues" evidence="4">
    <location>
        <begin position="1"/>
        <end position="11"/>
    </location>
</feature>
<dbReference type="GO" id="GO:0005634">
    <property type="term" value="C:nucleus"/>
    <property type="evidence" value="ECO:0007669"/>
    <property type="project" value="TreeGrafter"/>
</dbReference>
<evidence type="ECO:0000313" key="6">
    <source>
        <dbReference type="Proteomes" id="UP001152795"/>
    </source>
</evidence>
<dbReference type="Proteomes" id="UP001152795">
    <property type="component" value="Unassembled WGS sequence"/>
</dbReference>
<dbReference type="PANTHER" id="PTHR16088">
    <property type="entry name" value="YY1 ASSOCIATED PROTEIN-RELATED"/>
    <property type="match status" value="1"/>
</dbReference>
<comment type="caution">
    <text evidence="5">The sequence shown here is derived from an EMBL/GenBank/DDBJ whole genome shotgun (WGS) entry which is preliminary data.</text>
</comment>
<keyword evidence="2" id="KW-0804">Transcription</keyword>
<sequence>MPSPGKKRKKEASKEDTSNQPKKVKRTKKRQASEKADGKDKKHLKDKDHCDSEEEDACSVQSLDIDQELDKNASKSNLSVFNVKSIIHHVLSDERVVAMARKAAENDDDDDDNTKGETYSVLPSIMEPKLTRSRVRQVAQTIGTAPDPLLLV</sequence>
<organism evidence="5 6">
    <name type="scientific">Paramuricea clavata</name>
    <name type="common">Red gorgonian</name>
    <name type="synonym">Violescent sea-whip</name>
    <dbReference type="NCBI Taxonomy" id="317549"/>
    <lineage>
        <taxon>Eukaryota</taxon>
        <taxon>Metazoa</taxon>
        <taxon>Cnidaria</taxon>
        <taxon>Anthozoa</taxon>
        <taxon>Octocorallia</taxon>
        <taxon>Malacalcyonacea</taxon>
        <taxon>Plexauridae</taxon>
        <taxon>Paramuricea</taxon>
    </lineage>
</organism>
<dbReference type="InterPro" id="IPR052435">
    <property type="entry name" value="YY1-Transcr_Regul"/>
</dbReference>
<name>A0A6S7KPE8_PARCT</name>
<evidence type="ECO:0000313" key="5">
    <source>
        <dbReference type="EMBL" id="CAB4029993.1"/>
    </source>
</evidence>
<keyword evidence="1" id="KW-0805">Transcription regulation</keyword>
<accession>A0A6S7KPE8</accession>
<dbReference type="PANTHER" id="PTHR16088:SF3">
    <property type="entry name" value="GON-4-LIKE PROTEIN"/>
    <property type="match status" value="1"/>
</dbReference>
<evidence type="ECO:0000256" key="1">
    <source>
        <dbReference type="ARBA" id="ARBA00023015"/>
    </source>
</evidence>
<gene>
    <name evidence="5" type="ORF">PACLA_8A004137</name>
</gene>
<dbReference type="GO" id="GO:0003712">
    <property type="term" value="F:transcription coregulator activity"/>
    <property type="evidence" value="ECO:0007669"/>
    <property type="project" value="TreeGrafter"/>
</dbReference>
<protein>
    <submittedName>
        <fullName evidence="5">Uncharacterized protein</fullName>
    </submittedName>
</protein>
<dbReference type="AlphaFoldDB" id="A0A6S7KPE8"/>
<evidence type="ECO:0000256" key="4">
    <source>
        <dbReference type="SAM" id="MobiDB-lite"/>
    </source>
</evidence>
<evidence type="ECO:0000256" key="3">
    <source>
        <dbReference type="ARBA" id="ARBA00023242"/>
    </source>
</evidence>
<feature type="compositionally biased region" description="Basic and acidic residues" evidence="4">
    <location>
        <begin position="31"/>
        <end position="50"/>
    </location>
</feature>
<feature type="region of interest" description="Disordered" evidence="4">
    <location>
        <begin position="1"/>
        <end position="61"/>
    </location>
</feature>
<dbReference type="OrthoDB" id="6257037at2759"/>
<dbReference type="EMBL" id="CACRXK020016544">
    <property type="protein sequence ID" value="CAB4029993.1"/>
    <property type="molecule type" value="Genomic_DNA"/>
</dbReference>
<dbReference type="GO" id="GO:0006355">
    <property type="term" value="P:regulation of DNA-templated transcription"/>
    <property type="evidence" value="ECO:0007669"/>
    <property type="project" value="TreeGrafter"/>
</dbReference>
<proteinExistence type="predicted"/>
<feature type="non-terminal residue" evidence="5">
    <location>
        <position position="1"/>
    </location>
</feature>
<reference evidence="5" key="1">
    <citation type="submission" date="2020-04" db="EMBL/GenBank/DDBJ databases">
        <authorList>
            <person name="Alioto T."/>
            <person name="Alioto T."/>
            <person name="Gomez Garrido J."/>
        </authorList>
    </citation>
    <scope>NUCLEOTIDE SEQUENCE</scope>
    <source>
        <strain evidence="5">A484AB</strain>
    </source>
</reference>
<keyword evidence="6" id="KW-1185">Reference proteome</keyword>
<keyword evidence="3" id="KW-0539">Nucleus</keyword>
<evidence type="ECO:0000256" key="2">
    <source>
        <dbReference type="ARBA" id="ARBA00023163"/>
    </source>
</evidence>